<dbReference type="InterPro" id="IPR029058">
    <property type="entry name" value="AB_hydrolase_fold"/>
</dbReference>
<dbReference type="SUPFAM" id="SSF53474">
    <property type="entry name" value="alpha/beta-Hydrolases"/>
    <property type="match status" value="1"/>
</dbReference>
<organism evidence="2 3">
    <name type="scientific">Pseudomonas sessilinigenes</name>
    <dbReference type="NCBI Taxonomy" id="658629"/>
    <lineage>
        <taxon>Bacteria</taxon>
        <taxon>Pseudomonadati</taxon>
        <taxon>Pseudomonadota</taxon>
        <taxon>Gammaproteobacteria</taxon>
        <taxon>Pseudomonadales</taxon>
        <taxon>Pseudomonadaceae</taxon>
        <taxon>Pseudomonas</taxon>
    </lineage>
</organism>
<dbReference type="Proteomes" id="UP000693952">
    <property type="component" value="Chromosome"/>
</dbReference>
<sequence>MTATLPPMLVLLPGMDGTGTLFQPLLDALGPSTPVQVLDYPSDRALDYPALEERVWQQIPRERPFVLLGESFSGPIAVGIAARRPTGLIGLVLCSSFVRNPRPALAPLAPLLKFMPLQYLPSWPMDALLLGGFSTPTLRNMLITAVARVAPAVLRLRLREVIGVDRCQALAALEVPLLYLRAREDRLVPPQASALIQLLRQDVHLIEVDAPHCLLQAEPMKAAAHLQQFMQMLQQTGHDWQSSTG</sequence>
<dbReference type="InterPro" id="IPR022742">
    <property type="entry name" value="Hydrolase_4"/>
</dbReference>
<keyword evidence="3" id="KW-1185">Reference proteome</keyword>
<name>A0ABX8MKL0_9PSED</name>
<proteinExistence type="predicted"/>
<protein>
    <submittedName>
        <fullName evidence="2">Lysophospholipase</fullName>
    </submittedName>
</protein>
<evidence type="ECO:0000313" key="3">
    <source>
        <dbReference type="Proteomes" id="UP000693952"/>
    </source>
</evidence>
<reference evidence="2" key="1">
    <citation type="submission" date="2021-06" db="EMBL/GenBank/DDBJ databases">
        <title>Updating the genus Pseudomonas: Description of 43 new species and partition of the Pseudomonas putida group.</title>
        <authorList>
            <person name="Girard L."/>
            <person name="Lood C."/>
            <person name="Vandamme P."/>
            <person name="Rokni-Zadeh H."/>
            <person name="van Noort V."/>
            <person name="Hofte M."/>
            <person name="Lavigne R."/>
            <person name="De Mot R."/>
        </authorList>
    </citation>
    <scope>NUCLEOTIDE SEQUENCE</scope>
    <source>
        <strain evidence="2">CMR12a</strain>
    </source>
</reference>
<feature type="domain" description="Serine aminopeptidase S33" evidence="1">
    <location>
        <begin position="54"/>
        <end position="194"/>
    </location>
</feature>
<evidence type="ECO:0000259" key="1">
    <source>
        <dbReference type="Pfam" id="PF12146"/>
    </source>
</evidence>
<dbReference type="Pfam" id="PF12146">
    <property type="entry name" value="Hydrolase_4"/>
    <property type="match status" value="1"/>
</dbReference>
<evidence type="ECO:0000313" key="2">
    <source>
        <dbReference type="EMBL" id="QXH39263.1"/>
    </source>
</evidence>
<dbReference type="RefSeq" id="WP_124347704.1">
    <property type="nucleotide sequence ID" value="NZ_CP027706.1"/>
</dbReference>
<dbReference type="Gene3D" id="3.40.50.1820">
    <property type="entry name" value="alpha/beta hydrolase"/>
    <property type="match status" value="1"/>
</dbReference>
<accession>A0ABX8MKL0</accession>
<dbReference type="EMBL" id="CP077074">
    <property type="protein sequence ID" value="QXH39263.1"/>
    <property type="molecule type" value="Genomic_DNA"/>
</dbReference>
<gene>
    <name evidence="2" type="ORF">KSS89_23965</name>
</gene>